<feature type="compositionally biased region" description="Low complexity" evidence="1">
    <location>
        <begin position="227"/>
        <end position="238"/>
    </location>
</feature>
<feature type="region of interest" description="Disordered" evidence="1">
    <location>
        <begin position="217"/>
        <end position="260"/>
    </location>
</feature>
<evidence type="ECO:0000256" key="1">
    <source>
        <dbReference type="SAM" id="MobiDB-lite"/>
    </source>
</evidence>
<evidence type="ECO:0000313" key="2">
    <source>
        <dbReference type="EMBL" id="SEU37753.1"/>
    </source>
</evidence>
<feature type="compositionally biased region" description="Basic and acidic residues" evidence="1">
    <location>
        <begin position="388"/>
        <end position="400"/>
    </location>
</feature>
<gene>
    <name evidence="2" type="ORF">SAMN05443572_112224</name>
</gene>
<protein>
    <submittedName>
        <fullName evidence="2">Uncharacterized protein</fullName>
    </submittedName>
</protein>
<accession>A0ABY1CTS5</accession>
<feature type="region of interest" description="Disordered" evidence="1">
    <location>
        <begin position="376"/>
        <end position="410"/>
    </location>
</feature>
<dbReference type="Proteomes" id="UP000183760">
    <property type="component" value="Unassembled WGS sequence"/>
</dbReference>
<organism evidence="2 3">
    <name type="scientific">Myxococcus fulvus</name>
    <dbReference type="NCBI Taxonomy" id="33"/>
    <lineage>
        <taxon>Bacteria</taxon>
        <taxon>Pseudomonadati</taxon>
        <taxon>Myxococcota</taxon>
        <taxon>Myxococcia</taxon>
        <taxon>Myxococcales</taxon>
        <taxon>Cystobacterineae</taxon>
        <taxon>Myxococcaceae</taxon>
        <taxon>Myxococcus</taxon>
    </lineage>
</organism>
<dbReference type="EMBL" id="FOIB01000012">
    <property type="protein sequence ID" value="SEU37753.1"/>
    <property type="molecule type" value="Genomic_DNA"/>
</dbReference>
<name>A0ABY1CTS5_MYXFU</name>
<feature type="region of interest" description="Disordered" evidence="1">
    <location>
        <begin position="46"/>
        <end position="75"/>
    </location>
</feature>
<evidence type="ECO:0000313" key="3">
    <source>
        <dbReference type="Proteomes" id="UP000183760"/>
    </source>
</evidence>
<feature type="region of interest" description="Disordered" evidence="1">
    <location>
        <begin position="281"/>
        <end position="361"/>
    </location>
</feature>
<proteinExistence type="predicted"/>
<comment type="caution">
    <text evidence="2">The sequence shown here is derived from an EMBL/GenBank/DDBJ whole genome shotgun (WGS) entry which is preliminary data.</text>
</comment>
<keyword evidence="3" id="KW-1185">Reference proteome</keyword>
<feature type="compositionally biased region" description="Polar residues" evidence="1">
    <location>
        <begin position="249"/>
        <end position="260"/>
    </location>
</feature>
<sequence length="473" mass="51624">MPAPAACAPVFQPMLLAVTRSDTSLMSSLPSVVPFQPTLLAVTRSDGAGAGHRAQPRVSTHAPRGHEERSGLGPRKTWKRFQPTLLAVTRSDSMRPRRSRSRKWFQPTLLAVTRSDGRARGGSEGVPSFQPTLLAVTRSDTPTSARTARRRFQPTLLAVTRSDEPDGPRFHLRQLFQPTLLAVTRSDAESRVQPAGVAGFQPTLLAVTRSDCPPLSPLSPGTCFNPRSSRSRGATSARRGARVRGRFNPRSSRSRGATTLAASSMRLAEFQPTLLAVTRSDVALPPATERPRVSTHAPRGHEERPGRARTPRPSACFNPRSSRSRGATITGLPAGPLSAVSTHAPRGHEERPSSSVPSHAASRLFQPTLLAVTRSDTATPTAGGSHVDSTHAPRGHEERPASPYPRWTCWRFNPRSSRSRGATRRRRNSAFSTRFQPTLLAVTRSDWPASATRRRRRFQPTLLAVTRSDVREV</sequence>
<reference evidence="2 3" key="1">
    <citation type="submission" date="2016-10" db="EMBL/GenBank/DDBJ databases">
        <authorList>
            <person name="Varghese N."/>
            <person name="Submissions S."/>
        </authorList>
    </citation>
    <scope>NUCLEOTIDE SEQUENCE [LARGE SCALE GENOMIC DNA]</scope>
    <source>
        <strain evidence="2 3">DSM 16525</strain>
    </source>
</reference>